<dbReference type="FunFam" id="2.20.25.80:FF:000003">
    <property type="entry name" value="WRKY transcription factor 57"/>
    <property type="match status" value="1"/>
</dbReference>
<keyword evidence="4" id="KW-0804">Transcription</keyword>
<sequence>MDKKEELKNNPENSNINMANSTFSDQIPAVYGGFFDTPQGYLDMLAFQDYGGASLFDLLQQPTDPPPNLVAEDQHHNHPTVLSNRLPPPPSAVSAAAEAGETVNTPTQNSSSISSSSNEAANNVDQENINRRSAQEEDIEDDIDDQEKTTNKQLKPKKKNPKKQREPRFAFMTKSEIDHLDDGYRWRKYGQKAVKNSPFPRSYHRCTSVACGVKKRVERSSEDPSIVITTYEGTHTHPYPMTPRGTIGILPENTAYGGLISGGNGGSGGGGGVSSFLFTQPHYQQQQQQQLQPYFHNNQTTPSSSSLSFSTTTNPSVHHPSSFSHFLQERRFCPSPSANSLLRDHGLLQDVVPFQIRKDEPKEEEN</sequence>
<evidence type="ECO:0000313" key="9">
    <source>
        <dbReference type="Proteomes" id="UP001172457"/>
    </source>
</evidence>
<evidence type="ECO:0000259" key="7">
    <source>
        <dbReference type="PROSITE" id="PS50811"/>
    </source>
</evidence>
<dbReference type="Proteomes" id="UP001172457">
    <property type="component" value="Chromosome 3"/>
</dbReference>
<dbReference type="EMBL" id="JARYMX010000003">
    <property type="protein sequence ID" value="KAJ9555095.1"/>
    <property type="molecule type" value="Genomic_DNA"/>
</dbReference>
<dbReference type="PROSITE" id="PS50811">
    <property type="entry name" value="WRKY"/>
    <property type="match status" value="1"/>
</dbReference>
<gene>
    <name evidence="8" type="ORF">OSB04_009709</name>
</gene>
<evidence type="ECO:0000256" key="6">
    <source>
        <dbReference type="SAM" id="MobiDB-lite"/>
    </source>
</evidence>
<protein>
    <recommendedName>
        <fullName evidence="7">WRKY domain-containing protein</fullName>
    </recommendedName>
</protein>
<keyword evidence="5" id="KW-0539">Nucleus</keyword>
<dbReference type="Gene3D" id="2.20.25.80">
    <property type="entry name" value="WRKY domain"/>
    <property type="match status" value="1"/>
</dbReference>
<feature type="region of interest" description="Disordered" evidence="6">
    <location>
        <begin position="296"/>
        <end position="318"/>
    </location>
</feature>
<dbReference type="InterPro" id="IPR036576">
    <property type="entry name" value="WRKY_dom_sf"/>
</dbReference>
<evidence type="ECO:0000256" key="3">
    <source>
        <dbReference type="ARBA" id="ARBA00023125"/>
    </source>
</evidence>
<comment type="subcellular location">
    <subcellularLocation>
        <location evidence="1">Nucleus</location>
    </subcellularLocation>
</comment>
<evidence type="ECO:0000256" key="5">
    <source>
        <dbReference type="ARBA" id="ARBA00023242"/>
    </source>
</evidence>
<feature type="compositionally biased region" description="Polar residues" evidence="6">
    <location>
        <begin position="10"/>
        <end position="21"/>
    </location>
</feature>
<dbReference type="GO" id="GO:0003700">
    <property type="term" value="F:DNA-binding transcription factor activity"/>
    <property type="evidence" value="ECO:0007669"/>
    <property type="project" value="InterPro"/>
</dbReference>
<dbReference type="SUPFAM" id="SSF118290">
    <property type="entry name" value="WRKY DNA-binding domain"/>
    <property type="match status" value="1"/>
</dbReference>
<dbReference type="PANTHER" id="PTHR31221:SF350">
    <property type="entry name" value="WRKY TRANSCRIPTION FACTOR 48-RELATED"/>
    <property type="match status" value="1"/>
</dbReference>
<dbReference type="InterPro" id="IPR003657">
    <property type="entry name" value="WRKY_dom"/>
</dbReference>
<dbReference type="SMART" id="SM00774">
    <property type="entry name" value="WRKY"/>
    <property type="match status" value="1"/>
</dbReference>
<dbReference type="AlphaFoldDB" id="A0AA38WJY3"/>
<proteinExistence type="predicted"/>
<feature type="compositionally biased region" description="Acidic residues" evidence="6">
    <location>
        <begin position="136"/>
        <end position="145"/>
    </location>
</feature>
<evidence type="ECO:0000256" key="1">
    <source>
        <dbReference type="ARBA" id="ARBA00004123"/>
    </source>
</evidence>
<feature type="compositionally biased region" description="Polar residues" evidence="6">
    <location>
        <begin position="118"/>
        <end position="127"/>
    </location>
</feature>
<accession>A0AA38WJY3</accession>
<feature type="region of interest" description="Disordered" evidence="6">
    <location>
        <begin position="1"/>
        <end position="21"/>
    </location>
</feature>
<keyword evidence="2" id="KW-0805">Transcription regulation</keyword>
<name>A0AA38WJY3_9ASTR</name>
<dbReference type="GO" id="GO:0005634">
    <property type="term" value="C:nucleus"/>
    <property type="evidence" value="ECO:0007669"/>
    <property type="project" value="UniProtKB-SubCell"/>
</dbReference>
<evidence type="ECO:0000313" key="8">
    <source>
        <dbReference type="EMBL" id="KAJ9555095.1"/>
    </source>
</evidence>
<feature type="region of interest" description="Disordered" evidence="6">
    <location>
        <begin position="79"/>
        <end position="170"/>
    </location>
</feature>
<dbReference type="PANTHER" id="PTHR31221">
    <property type="entry name" value="WRKY TRANSCRIPTION FACTOR PROTEIN 1-RELATED"/>
    <property type="match status" value="1"/>
</dbReference>
<dbReference type="InterPro" id="IPR044810">
    <property type="entry name" value="WRKY_plant"/>
</dbReference>
<reference evidence="8" key="1">
    <citation type="submission" date="2023-03" db="EMBL/GenBank/DDBJ databases">
        <title>Chromosome-scale reference genome and RAD-based genetic map of yellow starthistle (Centaurea solstitialis) reveal putative structural variation and QTLs associated with invader traits.</title>
        <authorList>
            <person name="Reatini B."/>
            <person name="Cang F.A."/>
            <person name="Jiang Q."/>
            <person name="Mckibben M.T.W."/>
            <person name="Barker M.S."/>
            <person name="Rieseberg L.H."/>
            <person name="Dlugosch K.M."/>
        </authorList>
    </citation>
    <scope>NUCLEOTIDE SEQUENCE</scope>
    <source>
        <strain evidence="8">CAN-66</strain>
        <tissue evidence="8">Leaf</tissue>
    </source>
</reference>
<comment type="caution">
    <text evidence="8">The sequence shown here is derived from an EMBL/GenBank/DDBJ whole genome shotgun (WGS) entry which is preliminary data.</text>
</comment>
<dbReference type="GO" id="GO:0043565">
    <property type="term" value="F:sequence-specific DNA binding"/>
    <property type="evidence" value="ECO:0007669"/>
    <property type="project" value="InterPro"/>
</dbReference>
<evidence type="ECO:0000256" key="4">
    <source>
        <dbReference type="ARBA" id="ARBA00023163"/>
    </source>
</evidence>
<organism evidence="8 9">
    <name type="scientific">Centaurea solstitialis</name>
    <name type="common">yellow star-thistle</name>
    <dbReference type="NCBI Taxonomy" id="347529"/>
    <lineage>
        <taxon>Eukaryota</taxon>
        <taxon>Viridiplantae</taxon>
        <taxon>Streptophyta</taxon>
        <taxon>Embryophyta</taxon>
        <taxon>Tracheophyta</taxon>
        <taxon>Spermatophyta</taxon>
        <taxon>Magnoliopsida</taxon>
        <taxon>eudicotyledons</taxon>
        <taxon>Gunneridae</taxon>
        <taxon>Pentapetalae</taxon>
        <taxon>asterids</taxon>
        <taxon>campanulids</taxon>
        <taxon>Asterales</taxon>
        <taxon>Asteraceae</taxon>
        <taxon>Carduoideae</taxon>
        <taxon>Cardueae</taxon>
        <taxon>Centaureinae</taxon>
        <taxon>Centaurea</taxon>
    </lineage>
</organism>
<feature type="domain" description="WRKY" evidence="7">
    <location>
        <begin position="175"/>
        <end position="240"/>
    </location>
</feature>
<keyword evidence="3" id="KW-0238">DNA-binding</keyword>
<dbReference type="Pfam" id="PF03106">
    <property type="entry name" value="WRKY"/>
    <property type="match status" value="1"/>
</dbReference>
<evidence type="ECO:0000256" key="2">
    <source>
        <dbReference type="ARBA" id="ARBA00023015"/>
    </source>
</evidence>
<keyword evidence="9" id="KW-1185">Reference proteome</keyword>